<proteinExistence type="predicted"/>
<reference evidence="1 2" key="1">
    <citation type="submission" date="2020-08" db="EMBL/GenBank/DDBJ databases">
        <title>Genomic Encyclopedia of Type Strains, Phase IV (KMG-IV): sequencing the most valuable type-strain genomes for metagenomic binning, comparative biology and taxonomic classification.</title>
        <authorList>
            <person name="Goeker M."/>
        </authorList>
    </citation>
    <scope>NUCLEOTIDE SEQUENCE [LARGE SCALE GENOMIC DNA]</scope>
    <source>
        <strain evidence="1 2">DSM 27165</strain>
    </source>
</reference>
<evidence type="ECO:0000313" key="2">
    <source>
        <dbReference type="Proteomes" id="UP000575898"/>
    </source>
</evidence>
<comment type="caution">
    <text evidence="1">The sequence shown here is derived from an EMBL/GenBank/DDBJ whole genome shotgun (WGS) entry which is preliminary data.</text>
</comment>
<dbReference type="AlphaFoldDB" id="A0A840MPI5"/>
<sequence>MTGQTPVGTPRVDFYAEWKVSQLLKLLIYQV</sequence>
<evidence type="ECO:0000313" key="1">
    <source>
        <dbReference type="EMBL" id="MBB5019365.1"/>
    </source>
</evidence>
<name>A0A840MPI5_9PROT</name>
<accession>A0A840MPI5</accession>
<protein>
    <submittedName>
        <fullName evidence="1">Uncharacterized protein</fullName>
    </submittedName>
</protein>
<keyword evidence="2" id="KW-1185">Reference proteome</keyword>
<dbReference type="Proteomes" id="UP000575898">
    <property type="component" value="Unassembled WGS sequence"/>
</dbReference>
<gene>
    <name evidence="1" type="ORF">HNQ59_002666</name>
</gene>
<dbReference type="EMBL" id="JACHHY010000016">
    <property type="protein sequence ID" value="MBB5019365.1"/>
    <property type="molecule type" value="Genomic_DNA"/>
</dbReference>
<organism evidence="1 2">
    <name type="scientific">Chitinivorax tropicus</name>
    <dbReference type="NCBI Taxonomy" id="714531"/>
    <lineage>
        <taxon>Bacteria</taxon>
        <taxon>Pseudomonadati</taxon>
        <taxon>Pseudomonadota</taxon>
        <taxon>Betaproteobacteria</taxon>
        <taxon>Chitinivorax</taxon>
    </lineage>
</organism>